<evidence type="ECO:0000313" key="2">
    <source>
        <dbReference type="EMBL" id="CAI2371495.1"/>
    </source>
</evidence>
<evidence type="ECO:0000313" key="3">
    <source>
        <dbReference type="Proteomes" id="UP001295684"/>
    </source>
</evidence>
<reference evidence="2" key="1">
    <citation type="submission" date="2023-07" db="EMBL/GenBank/DDBJ databases">
        <authorList>
            <consortium name="AG Swart"/>
            <person name="Singh M."/>
            <person name="Singh A."/>
            <person name="Seah K."/>
            <person name="Emmerich C."/>
        </authorList>
    </citation>
    <scope>NUCLEOTIDE SEQUENCE</scope>
    <source>
        <strain evidence="2">DP1</strain>
    </source>
</reference>
<comment type="caution">
    <text evidence="2">The sequence shown here is derived from an EMBL/GenBank/DDBJ whole genome shotgun (WGS) entry which is preliminary data.</text>
</comment>
<organism evidence="2 3">
    <name type="scientific">Euplotes crassus</name>
    <dbReference type="NCBI Taxonomy" id="5936"/>
    <lineage>
        <taxon>Eukaryota</taxon>
        <taxon>Sar</taxon>
        <taxon>Alveolata</taxon>
        <taxon>Ciliophora</taxon>
        <taxon>Intramacronucleata</taxon>
        <taxon>Spirotrichea</taxon>
        <taxon>Hypotrichia</taxon>
        <taxon>Euplotida</taxon>
        <taxon>Euplotidae</taxon>
        <taxon>Moneuplotes</taxon>
    </lineage>
</organism>
<dbReference type="AlphaFoldDB" id="A0AAD1UQV7"/>
<protein>
    <submittedName>
        <fullName evidence="2">Uncharacterized protein</fullName>
    </submittedName>
</protein>
<sequence>MKLSPSPKFRLHKPKRKRKNDDLRHKSMIKLEPDSMFLGPSSIKITRRKKSSSFQIHNSHDPTHYPFKSSINLVIDREMIKNRESTSRTPHPNATRPSYFNKRKLTPNHISKNFGDLFFLGSEAIAIVSRKVANQCSSLKRASKGKTCLQKFKKRYLVHLVLIINFLNFFRNQQIYEEICSTIFKIFP</sequence>
<name>A0AAD1UQV7_EUPCR</name>
<feature type="region of interest" description="Disordered" evidence="1">
    <location>
        <begin position="1"/>
        <end position="26"/>
    </location>
</feature>
<dbReference type="EMBL" id="CAMPGE010012734">
    <property type="protein sequence ID" value="CAI2371495.1"/>
    <property type="molecule type" value="Genomic_DNA"/>
</dbReference>
<dbReference type="Proteomes" id="UP001295684">
    <property type="component" value="Unassembled WGS sequence"/>
</dbReference>
<keyword evidence="3" id="KW-1185">Reference proteome</keyword>
<proteinExistence type="predicted"/>
<feature type="compositionally biased region" description="Basic residues" evidence="1">
    <location>
        <begin position="9"/>
        <end position="18"/>
    </location>
</feature>
<accession>A0AAD1UQV7</accession>
<gene>
    <name evidence="2" type="ORF">ECRASSUSDP1_LOCUS12818</name>
</gene>
<evidence type="ECO:0000256" key="1">
    <source>
        <dbReference type="SAM" id="MobiDB-lite"/>
    </source>
</evidence>